<proteinExistence type="inferred from homology"/>
<dbReference type="NCBIfam" id="TIGR00500">
    <property type="entry name" value="met_pdase_I"/>
    <property type="match status" value="1"/>
</dbReference>
<evidence type="ECO:0000256" key="7">
    <source>
        <dbReference type="RuleBase" id="RU003653"/>
    </source>
</evidence>
<dbReference type="HAMAP" id="MF_01974">
    <property type="entry name" value="MetAP_1"/>
    <property type="match status" value="1"/>
</dbReference>
<feature type="binding site" evidence="6">
    <location>
        <position position="105"/>
    </location>
    <ligand>
        <name>a divalent metal cation</name>
        <dbReference type="ChEBI" id="CHEBI:60240"/>
        <label>1</label>
    </ligand>
</feature>
<accession>A0ABT8F778</accession>
<feature type="binding site" evidence="6">
    <location>
        <position position="232"/>
    </location>
    <ligand>
        <name>a divalent metal cation</name>
        <dbReference type="ChEBI" id="CHEBI:60240"/>
        <label>1</label>
    </ligand>
</feature>
<comment type="caution">
    <text evidence="9">The sequence shown here is derived from an EMBL/GenBank/DDBJ whole genome shotgun (WGS) entry which is preliminary data.</text>
</comment>
<comment type="catalytic activity">
    <reaction evidence="6 7">
        <text>Release of N-terminal amino acids, preferentially methionine, from peptides and arylamides.</text>
        <dbReference type="EC" id="3.4.11.18"/>
    </reaction>
</comment>
<keyword evidence="2 6" id="KW-0031">Aminopeptidase</keyword>
<gene>
    <name evidence="6 9" type="primary">map</name>
    <name evidence="9" type="ORF">QWY31_12440</name>
</gene>
<protein>
    <recommendedName>
        <fullName evidence="6 7">Methionine aminopeptidase</fullName>
        <shortName evidence="6">MAP</shortName>
        <shortName evidence="6">MetAP</shortName>
        <ecNumber evidence="6 7">3.4.11.18</ecNumber>
    </recommendedName>
    <alternativeName>
        <fullName evidence="6">Peptidase M</fullName>
    </alternativeName>
</protein>
<evidence type="ECO:0000313" key="10">
    <source>
        <dbReference type="Proteomes" id="UP001168552"/>
    </source>
</evidence>
<dbReference type="CDD" id="cd01086">
    <property type="entry name" value="MetAP1"/>
    <property type="match status" value="1"/>
</dbReference>
<feature type="binding site" evidence="6">
    <location>
        <position position="232"/>
    </location>
    <ligand>
        <name>a divalent metal cation</name>
        <dbReference type="ChEBI" id="CHEBI:60240"/>
        <label>2</label>
        <note>catalytic</note>
    </ligand>
</feature>
<evidence type="ECO:0000313" key="9">
    <source>
        <dbReference type="EMBL" id="MDN4166315.1"/>
    </source>
</evidence>
<keyword evidence="3 6" id="KW-0645">Protease</keyword>
<evidence type="ECO:0000256" key="6">
    <source>
        <dbReference type="HAMAP-Rule" id="MF_01974"/>
    </source>
</evidence>
<dbReference type="SUPFAM" id="SSF55920">
    <property type="entry name" value="Creatinase/aminopeptidase"/>
    <property type="match status" value="1"/>
</dbReference>
<dbReference type="InterPro" id="IPR036005">
    <property type="entry name" value="Creatinase/aminopeptidase-like"/>
</dbReference>
<dbReference type="PRINTS" id="PR00599">
    <property type="entry name" value="MAPEPTIDASE"/>
</dbReference>
<name>A0ABT8F778_9BACT</name>
<evidence type="ECO:0000256" key="3">
    <source>
        <dbReference type="ARBA" id="ARBA00022670"/>
    </source>
</evidence>
<evidence type="ECO:0000256" key="5">
    <source>
        <dbReference type="ARBA" id="ARBA00022801"/>
    </source>
</evidence>
<feature type="domain" description="Peptidase M24" evidence="8">
    <location>
        <begin position="12"/>
        <end position="238"/>
    </location>
</feature>
<keyword evidence="4 6" id="KW-0479">Metal-binding</keyword>
<evidence type="ECO:0000259" key="8">
    <source>
        <dbReference type="Pfam" id="PF00557"/>
    </source>
</evidence>
<dbReference type="PANTHER" id="PTHR43330:SF27">
    <property type="entry name" value="METHIONINE AMINOPEPTIDASE"/>
    <property type="match status" value="1"/>
</dbReference>
<evidence type="ECO:0000256" key="2">
    <source>
        <dbReference type="ARBA" id="ARBA00022438"/>
    </source>
</evidence>
<dbReference type="GO" id="GO:0004239">
    <property type="term" value="F:initiator methionyl aminopeptidase activity"/>
    <property type="evidence" value="ECO:0007669"/>
    <property type="project" value="UniProtKB-EC"/>
</dbReference>
<comment type="similarity">
    <text evidence="6">Belongs to the peptidase M24A family. Methionine aminopeptidase type 1 subfamily.</text>
</comment>
<comment type="cofactor">
    <cofactor evidence="6">
        <name>Co(2+)</name>
        <dbReference type="ChEBI" id="CHEBI:48828"/>
    </cofactor>
    <cofactor evidence="6">
        <name>Zn(2+)</name>
        <dbReference type="ChEBI" id="CHEBI:29105"/>
    </cofactor>
    <cofactor evidence="6">
        <name>Mn(2+)</name>
        <dbReference type="ChEBI" id="CHEBI:29035"/>
    </cofactor>
    <cofactor evidence="6">
        <name>Fe(2+)</name>
        <dbReference type="ChEBI" id="CHEBI:29033"/>
    </cofactor>
    <text evidence="6">Binds 2 divalent metal cations per subunit. Has a high-affinity and a low affinity metal-binding site. The true nature of the physiological cofactor is under debate. The enzyme is active with cobalt, zinc, manganese or divalent iron ions. Most likely, methionine aminopeptidases function as mononuclear Fe(2+)-metalloproteases under physiological conditions, and the catalytically relevant metal-binding site has been assigned to the histidine-containing high-affinity site.</text>
</comment>
<dbReference type="InterPro" id="IPR001714">
    <property type="entry name" value="Pept_M24_MAP"/>
</dbReference>
<dbReference type="Pfam" id="PF00557">
    <property type="entry name" value="Peptidase_M24"/>
    <property type="match status" value="1"/>
</dbReference>
<dbReference type="EMBL" id="JAUHJS010000006">
    <property type="protein sequence ID" value="MDN4166315.1"/>
    <property type="molecule type" value="Genomic_DNA"/>
</dbReference>
<dbReference type="Gene3D" id="3.90.230.10">
    <property type="entry name" value="Creatinase/methionine aminopeptidase superfamily"/>
    <property type="match status" value="1"/>
</dbReference>
<reference evidence="9" key="1">
    <citation type="submission" date="2023-06" db="EMBL/GenBank/DDBJ databases">
        <title>Cytophagales bacterium Strain LB-30, isolated from soil.</title>
        <authorList>
            <person name="Liu B."/>
        </authorList>
    </citation>
    <scope>NUCLEOTIDE SEQUENCE</scope>
    <source>
        <strain evidence="9">LB-30</strain>
    </source>
</reference>
<keyword evidence="5 6" id="KW-0378">Hydrolase</keyword>
<dbReference type="InterPro" id="IPR002467">
    <property type="entry name" value="Pept_M24A_MAP1"/>
</dbReference>
<feature type="binding site" evidence="6">
    <location>
        <position position="77"/>
    </location>
    <ligand>
        <name>substrate</name>
    </ligand>
</feature>
<feature type="binding site" evidence="6">
    <location>
        <position position="105"/>
    </location>
    <ligand>
        <name>a divalent metal cation</name>
        <dbReference type="ChEBI" id="CHEBI:60240"/>
        <label>2</label>
        <note>catalytic</note>
    </ligand>
</feature>
<feature type="binding site" evidence="6">
    <location>
        <position position="168"/>
    </location>
    <ligand>
        <name>a divalent metal cation</name>
        <dbReference type="ChEBI" id="CHEBI:60240"/>
        <label>2</label>
        <note>catalytic</note>
    </ligand>
</feature>
<sequence>MIYLKSAEEIAIIKESAEILGKVHGEIAKNIKKGVSTDVLDRIAEEFIRDHGGTPSFKGYNGFPYTLCVSLNENVVHGFPSKKPLDEGDIVSVDCGVFYKGFHSDSAYTHRIGTINTQTEKLLQVTEECLYKGIEQAIAGNRIGDIAFAVQQHAENNGFSVVRELVGHGVGKRLHEAPEVPNYGKRGKGVLLQEGMVLAIEPMINLGKRSVVQESDGWTIRTQDRLPSAHYEHTVVVRKNKAEVLTTFEYIKEALKQ</sequence>
<evidence type="ECO:0000256" key="4">
    <source>
        <dbReference type="ARBA" id="ARBA00022723"/>
    </source>
</evidence>
<keyword evidence="10" id="KW-1185">Reference proteome</keyword>
<comment type="subunit">
    <text evidence="6">Monomer.</text>
</comment>
<dbReference type="Proteomes" id="UP001168552">
    <property type="component" value="Unassembled WGS sequence"/>
</dbReference>
<organism evidence="9 10">
    <name type="scientific">Shiella aurantiaca</name>
    <dbReference type="NCBI Taxonomy" id="3058365"/>
    <lineage>
        <taxon>Bacteria</taxon>
        <taxon>Pseudomonadati</taxon>
        <taxon>Bacteroidota</taxon>
        <taxon>Cytophagia</taxon>
        <taxon>Cytophagales</taxon>
        <taxon>Shiellaceae</taxon>
        <taxon>Shiella</taxon>
    </lineage>
</organism>
<feature type="binding site" evidence="6">
    <location>
        <position position="175"/>
    </location>
    <ligand>
        <name>substrate</name>
    </ligand>
</feature>
<evidence type="ECO:0000256" key="1">
    <source>
        <dbReference type="ARBA" id="ARBA00002521"/>
    </source>
</evidence>
<feature type="binding site" evidence="6">
    <location>
        <position position="94"/>
    </location>
    <ligand>
        <name>a divalent metal cation</name>
        <dbReference type="ChEBI" id="CHEBI:60240"/>
        <label>1</label>
    </ligand>
</feature>
<comment type="function">
    <text evidence="1 6">Removes the N-terminal methionine from nascent proteins. The N-terminal methionine is often cleaved when the second residue in the primary sequence is small and uncharged (Met-Ala-, Cys, Gly, Pro, Ser, Thr, or Val). Requires deformylation of the N(alpha)-formylated initiator methionine before it can be hydrolyzed.</text>
</comment>
<dbReference type="PANTHER" id="PTHR43330">
    <property type="entry name" value="METHIONINE AMINOPEPTIDASE"/>
    <property type="match status" value="1"/>
</dbReference>
<dbReference type="EC" id="3.4.11.18" evidence="6 7"/>
<dbReference type="InterPro" id="IPR000994">
    <property type="entry name" value="Pept_M24"/>
</dbReference>
<dbReference type="RefSeq" id="WP_320004851.1">
    <property type="nucleotide sequence ID" value="NZ_JAUHJS010000006.1"/>
</dbReference>
<feature type="binding site" evidence="6">
    <location>
        <position position="201"/>
    </location>
    <ligand>
        <name>a divalent metal cation</name>
        <dbReference type="ChEBI" id="CHEBI:60240"/>
        <label>2</label>
        <note>catalytic</note>
    </ligand>
</feature>